<evidence type="ECO:0000313" key="2">
    <source>
        <dbReference type="Proteomes" id="UP001172386"/>
    </source>
</evidence>
<dbReference type="Proteomes" id="UP001172386">
    <property type="component" value="Unassembled WGS sequence"/>
</dbReference>
<proteinExistence type="predicted"/>
<sequence length="1023" mass="109086">MTQHNHHHQDHQAHGEQPPHPRTGAEGDVHAGHDKHAGHSVASFRDKFWLTLLLTIPTLIWSGMIQHWFDYTAPQFPGSAYIPAVFGTIVYFYGGSPFLRGGYHELRNRLPGMMTLISLAITVAFLYSALVTLGVVEGLDLWWELATLVAIMLLGHWIEMRSINQAQGALKELAKLLPDMAVRLDEAGTAKEVPVAELKRGDLLLIRPGASIPADGVVKEGTSAVNEAMITGESKPMDKSTGDRVIAGTVNGQGSLRVEVTGTGDETALAGIMRLVEQAQTSRSRAQALADRAAFYLTIIAIVSAAVTAIVWPLLGRPWSFTIERVVTVLVIACPHALGLAIPLVTAISTTIGARNGLLVRDRRGLEEARLLNTVVFDKTGTLTLGSHRVVKTTAADGLTDDEVLRVAASVQRDAEHPIAQALMTSAKEHGIDVPMSQDFESMPGRGVRAVVEERSLHVGGPGLLRMLAVEPPETLRRAAESAAADGQSATYLVEGDRVLAVFAIADAIRPESFDAVKRLHDEGLEVVLLTGDSTAVANAVAKELNIDTVFAEVLPEDKVAKIEELQAQGKRVAMVGDGVNDAPALLTSDVGIAIGTGTDVAVEAGDVVLVRSDPRDVPAIIELSKATYRKMIQNLWWAAGYNIVAIPLAAGVLAAWGILLQPALGAVLMSLSTVVVAINAQLLRRASRLLERSRAEIPVGVDAQERLATLLEALSEPWPSPDVVVHRIVHGGDLHDARELDETVLAKLDALVPFAPLHQPVALAFARAARMRWPHARQGVAFDTDFHASLAPWSRRLPVPEAWDALGIRRYGFHGLAFASALRIVASHDAGILKGRAVFAHLGGGCSVCAVEGGRSRDTTMALTPLGGIPSPTRSGDLDPGALLYLLRHERLDAQALENGLYRSAGLAGIAGHGDMRVLLTDPGPQAQLAVELFAVRIAQSIAAMATAIGGLDHVVFSGGIGHRAPVLRARIVARLAWLGLALAPDVNDAGATRIDRGGGPSIWNVAIDEERELAESALAWL</sequence>
<comment type="caution">
    <text evidence="1">The sequence shown here is derived from an EMBL/GenBank/DDBJ whole genome shotgun (WGS) entry which is preliminary data.</text>
</comment>
<organism evidence="1 2">
    <name type="scientific">Neophaeococcomyces mojaviensis</name>
    <dbReference type="NCBI Taxonomy" id="3383035"/>
    <lineage>
        <taxon>Eukaryota</taxon>
        <taxon>Fungi</taxon>
        <taxon>Dikarya</taxon>
        <taxon>Ascomycota</taxon>
        <taxon>Pezizomycotina</taxon>
        <taxon>Eurotiomycetes</taxon>
        <taxon>Chaetothyriomycetidae</taxon>
        <taxon>Chaetothyriales</taxon>
        <taxon>Chaetothyriales incertae sedis</taxon>
        <taxon>Neophaeococcomyces</taxon>
    </lineage>
</organism>
<evidence type="ECO:0000313" key="1">
    <source>
        <dbReference type="EMBL" id="KAJ9650549.1"/>
    </source>
</evidence>
<accession>A0ACC2ZSR2</accession>
<dbReference type="EMBL" id="JAPDRQ010000331">
    <property type="protein sequence ID" value="KAJ9650549.1"/>
    <property type="molecule type" value="Genomic_DNA"/>
</dbReference>
<reference evidence="1" key="1">
    <citation type="submission" date="2022-10" db="EMBL/GenBank/DDBJ databases">
        <title>Culturing micro-colonial fungi from biological soil crusts in the Mojave desert and describing Neophaeococcomyces mojavensis, and introducing the new genera and species Taxawa tesnikishii.</title>
        <authorList>
            <person name="Kurbessoian T."/>
            <person name="Stajich J.E."/>
        </authorList>
    </citation>
    <scope>NUCLEOTIDE SEQUENCE</scope>
    <source>
        <strain evidence="1">JES_112</strain>
    </source>
</reference>
<gene>
    <name evidence="1" type="ORF">H2198_010143</name>
</gene>
<protein>
    <submittedName>
        <fullName evidence="1">Uncharacterized protein</fullName>
    </submittedName>
</protein>
<name>A0ACC2ZSR2_9EURO</name>
<keyword evidence="2" id="KW-1185">Reference proteome</keyword>